<dbReference type="Ensembl" id="ENSSORT00005056150.1">
    <property type="protein sequence ID" value="ENSSORP00005054874.1"/>
    <property type="gene ID" value="ENSSORG00005024540.1"/>
</dbReference>
<dbReference type="InterPro" id="IPR036179">
    <property type="entry name" value="Ig-like_dom_sf"/>
</dbReference>
<dbReference type="Pfam" id="PF13927">
    <property type="entry name" value="Ig_3"/>
    <property type="match status" value="2"/>
</dbReference>
<sequence length="303" mass="33347">NMISKIFIIQYHDLFWSVTFTTSLKPTDGPFLALTWSFNGTINVITSATADVVGQGYENRIELDKATGSLTLRNLTEKDSGTYEVIIIPFGAVQTQMSKPTINCPTGNVIEGQASLNLTCKSDGAVSRKWMKDGKPLVAGGKFNFYDGGRVLSISPVDRTDTGAFYCNVSNGVSFDTATCSITVFYGPDRPTIIQKPIGAELEDSVTLFCSADSRPPAKFTWIFKNMHIFGPIHYIPEMEFRHLGRYTCKAHNTVTGQEALLYFHQSFFVRDGLHCPDLSGTHVGVKTAFSGNQSYKINSTIS</sequence>
<keyword evidence="1" id="KW-0732">Signal</keyword>
<dbReference type="Proteomes" id="UP000472271">
    <property type="component" value="Chromosome 16"/>
</dbReference>
<evidence type="ECO:0000313" key="6">
    <source>
        <dbReference type="Ensembl" id="ENSSORP00005054874.1"/>
    </source>
</evidence>
<dbReference type="InterPro" id="IPR013783">
    <property type="entry name" value="Ig-like_fold"/>
</dbReference>
<dbReference type="SMART" id="SM00409">
    <property type="entry name" value="IG"/>
    <property type="match status" value="2"/>
</dbReference>
<reference evidence="6" key="2">
    <citation type="submission" date="2025-08" db="UniProtKB">
        <authorList>
            <consortium name="Ensembl"/>
        </authorList>
    </citation>
    <scope>IDENTIFICATION</scope>
</reference>
<evidence type="ECO:0000256" key="3">
    <source>
        <dbReference type="ARBA" id="ARBA00023180"/>
    </source>
</evidence>
<evidence type="ECO:0000256" key="1">
    <source>
        <dbReference type="ARBA" id="ARBA00022729"/>
    </source>
</evidence>
<dbReference type="PROSITE" id="PS50835">
    <property type="entry name" value="IG_LIKE"/>
    <property type="match status" value="2"/>
</dbReference>
<keyword evidence="2" id="KW-1015">Disulfide bond</keyword>
<reference evidence="6" key="3">
    <citation type="submission" date="2025-09" db="UniProtKB">
        <authorList>
            <consortium name="Ensembl"/>
        </authorList>
    </citation>
    <scope>IDENTIFICATION</scope>
</reference>
<organism evidence="6 7">
    <name type="scientific">Sphaeramia orbicularis</name>
    <name type="common">orbiculate cardinalfish</name>
    <dbReference type="NCBI Taxonomy" id="375764"/>
    <lineage>
        <taxon>Eukaryota</taxon>
        <taxon>Metazoa</taxon>
        <taxon>Chordata</taxon>
        <taxon>Craniata</taxon>
        <taxon>Vertebrata</taxon>
        <taxon>Euteleostomi</taxon>
        <taxon>Actinopterygii</taxon>
        <taxon>Neopterygii</taxon>
        <taxon>Teleostei</taxon>
        <taxon>Neoteleostei</taxon>
        <taxon>Acanthomorphata</taxon>
        <taxon>Gobiaria</taxon>
        <taxon>Kurtiformes</taxon>
        <taxon>Apogonoidei</taxon>
        <taxon>Apogonidae</taxon>
        <taxon>Apogoninae</taxon>
        <taxon>Sphaeramia</taxon>
    </lineage>
</organism>
<dbReference type="AlphaFoldDB" id="A0A673CNE8"/>
<feature type="domain" description="Ig-like" evidence="5">
    <location>
        <begin position="100"/>
        <end position="183"/>
    </location>
</feature>
<dbReference type="Gene3D" id="2.60.40.10">
    <property type="entry name" value="Immunoglobulins"/>
    <property type="match status" value="3"/>
</dbReference>
<keyword evidence="7" id="KW-1185">Reference proteome</keyword>
<proteinExistence type="predicted"/>
<dbReference type="InterPro" id="IPR003598">
    <property type="entry name" value="Ig_sub2"/>
</dbReference>
<protein>
    <recommendedName>
        <fullName evidence="5">Ig-like domain-containing protein</fullName>
    </recommendedName>
</protein>
<dbReference type="Pfam" id="PF00047">
    <property type="entry name" value="ig"/>
    <property type="match status" value="1"/>
</dbReference>
<dbReference type="InterPro" id="IPR052598">
    <property type="entry name" value="IgSF_CEA-related"/>
</dbReference>
<dbReference type="InterPro" id="IPR013151">
    <property type="entry name" value="Immunoglobulin_dom"/>
</dbReference>
<evidence type="ECO:0000256" key="2">
    <source>
        <dbReference type="ARBA" id="ARBA00023157"/>
    </source>
</evidence>
<dbReference type="PANTHER" id="PTHR44337:SF20">
    <property type="entry name" value="CARCINOEMBRYONIC ANTIGEN-RELATED CELL ADHESION MOLECULE 5-RELATED"/>
    <property type="match status" value="1"/>
</dbReference>
<dbReference type="FunCoup" id="A0A673CNE8">
    <property type="interactions" value="119"/>
</dbReference>
<keyword evidence="3" id="KW-0325">Glycoprotein</keyword>
<dbReference type="InterPro" id="IPR007110">
    <property type="entry name" value="Ig-like_dom"/>
</dbReference>
<dbReference type="PANTHER" id="PTHR44337">
    <property type="entry name" value="CARCINOEMBRYONIC ANTIGEN-RELATED CELL ADHESION MOLECULE 8"/>
    <property type="match status" value="1"/>
</dbReference>
<dbReference type="InParanoid" id="A0A673CNE8"/>
<accession>A0A673CNE8</accession>
<feature type="domain" description="Ig-like" evidence="5">
    <location>
        <begin position="191"/>
        <end position="262"/>
    </location>
</feature>
<evidence type="ECO:0000313" key="7">
    <source>
        <dbReference type="Proteomes" id="UP000472271"/>
    </source>
</evidence>
<keyword evidence="4" id="KW-0393">Immunoglobulin domain</keyword>
<dbReference type="InterPro" id="IPR003599">
    <property type="entry name" value="Ig_sub"/>
</dbReference>
<reference evidence="6" key="1">
    <citation type="submission" date="2019-06" db="EMBL/GenBank/DDBJ databases">
        <authorList>
            <consortium name="Wellcome Sanger Institute Data Sharing"/>
        </authorList>
    </citation>
    <scope>NUCLEOTIDE SEQUENCE [LARGE SCALE GENOMIC DNA]</scope>
</reference>
<dbReference type="SMART" id="SM00408">
    <property type="entry name" value="IGc2"/>
    <property type="match status" value="2"/>
</dbReference>
<name>A0A673CNE8_9TELE</name>
<evidence type="ECO:0000256" key="4">
    <source>
        <dbReference type="ARBA" id="ARBA00023319"/>
    </source>
</evidence>
<evidence type="ECO:0000259" key="5">
    <source>
        <dbReference type="PROSITE" id="PS50835"/>
    </source>
</evidence>
<dbReference type="SUPFAM" id="SSF48726">
    <property type="entry name" value="Immunoglobulin"/>
    <property type="match status" value="3"/>
</dbReference>